<dbReference type="SUPFAM" id="SSF69318">
    <property type="entry name" value="Integrin alpha N-terminal domain"/>
    <property type="match status" value="1"/>
</dbReference>
<dbReference type="SMART" id="SM00191">
    <property type="entry name" value="Int_alpha"/>
    <property type="match status" value="6"/>
</dbReference>
<dbReference type="Pfam" id="PF01839">
    <property type="entry name" value="FG-GAP"/>
    <property type="match status" value="2"/>
</dbReference>
<dbReference type="InterPro" id="IPR002502">
    <property type="entry name" value="Amidase_domain"/>
</dbReference>
<feature type="compositionally biased region" description="Low complexity" evidence="5">
    <location>
        <begin position="197"/>
        <end position="236"/>
    </location>
</feature>
<feature type="domain" description="N-acetylmuramoyl-L-alanine amidase" evidence="6">
    <location>
        <begin position="284"/>
        <end position="450"/>
    </location>
</feature>
<organism evidence="8 9">
    <name type="scientific">Streptomyces enissocaesilis</name>
    <dbReference type="NCBI Taxonomy" id="332589"/>
    <lineage>
        <taxon>Bacteria</taxon>
        <taxon>Bacillati</taxon>
        <taxon>Actinomycetota</taxon>
        <taxon>Actinomycetes</taxon>
        <taxon>Kitasatosporales</taxon>
        <taxon>Streptomycetaceae</taxon>
        <taxon>Streptomyces</taxon>
        <taxon>Streptomyces rochei group</taxon>
    </lineage>
</organism>
<dbReference type="PANTHER" id="PTHR11022">
    <property type="entry name" value="PEPTIDOGLYCAN RECOGNITION PROTEIN"/>
    <property type="match status" value="1"/>
</dbReference>
<dbReference type="PRINTS" id="PR01185">
    <property type="entry name" value="INTEGRINA"/>
</dbReference>
<dbReference type="CDD" id="cd06583">
    <property type="entry name" value="PGRP"/>
    <property type="match status" value="1"/>
</dbReference>
<evidence type="ECO:0000313" key="8">
    <source>
        <dbReference type="EMBL" id="GAA2920198.1"/>
    </source>
</evidence>
<dbReference type="InterPro" id="IPR015510">
    <property type="entry name" value="PGRP"/>
</dbReference>
<feature type="compositionally biased region" description="Pro residues" evidence="5">
    <location>
        <begin position="250"/>
        <end position="261"/>
    </location>
</feature>
<evidence type="ECO:0000313" key="9">
    <source>
        <dbReference type="Proteomes" id="UP001500403"/>
    </source>
</evidence>
<evidence type="ECO:0000259" key="6">
    <source>
        <dbReference type="SMART" id="SM00644"/>
    </source>
</evidence>
<dbReference type="PANTHER" id="PTHR11022:SF41">
    <property type="entry name" value="PEPTIDOGLYCAN-RECOGNITION PROTEIN LC-RELATED"/>
    <property type="match status" value="1"/>
</dbReference>
<feature type="compositionally biased region" description="Polar residues" evidence="5">
    <location>
        <begin position="823"/>
        <end position="837"/>
    </location>
</feature>
<evidence type="ECO:0000256" key="5">
    <source>
        <dbReference type="SAM" id="MobiDB-lite"/>
    </source>
</evidence>
<evidence type="ECO:0000256" key="4">
    <source>
        <dbReference type="ARBA" id="ARBA00023180"/>
    </source>
</evidence>
<protein>
    <submittedName>
        <fullName evidence="8">Uncharacterized protein</fullName>
    </submittedName>
</protein>
<dbReference type="Pfam" id="PF01510">
    <property type="entry name" value="Amidase_2"/>
    <property type="match status" value="1"/>
</dbReference>
<dbReference type="Gene3D" id="2.130.10.130">
    <property type="entry name" value="Integrin alpha, N-terminal"/>
    <property type="match status" value="4"/>
</dbReference>
<evidence type="ECO:0000259" key="7">
    <source>
        <dbReference type="SMART" id="SM00701"/>
    </source>
</evidence>
<dbReference type="InterPro" id="IPR000413">
    <property type="entry name" value="Integrin_alpha"/>
</dbReference>
<dbReference type="InterPro" id="IPR028994">
    <property type="entry name" value="Integrin_alpha_N"/>
</dbReference>
<dbReference type="InterPro" id="IPR006619">
    <property type="entry name" value="PGRP_domain_met/bac"/>
</dbReference>
<gene>
    <name evidence="8" type="ORF">GCM10010446_00230</name>
</gene>
<dbReference type="EMBL" id="BAAAUD010000001">
    <property type="protein sequence ID" value="GAA2920198.1"/>
    <property type="molecule type" value="Genomic_DNA"/>
</dbReference>
<dbReference type="SMART" id="SM00701">
    <property type="entry name" value="PGRP"/>
    <property type="match status" value="1"/>
</dbReference>
<dbReference type="Pfam" id="PF13517">
    <property type="entry name" value="FG-GAP_3"/>
    <property type="match status" value="1"/>
</dbReference>
<dbReference type="InterPro" id="IPR013517">
    <property type="entry name" value="FG-GAP"/>
</dbReference>
<accession>A0ABN3WKS7</accession>
<dbReference type="Gene3D" id="3.40.80.10">
    <property type="entry name" value="Peptidoglycan recognition protein-like"/>
    <property type="match status" value="1"/>
</dbReference>
<comment type="caution">
    <text evidence="8">The sequence shown here is derived from an EMBL/GenBank/DDBJ whole genome shotgun (WGS) entry which is preliminary data.</text>
</comment>
<feature type="region of interest" description="Disordered" evidence="5">
    <location>
        <begin position="823"/>
        <end position="842"/>
    </location>
</feature>
<keyword evidence="2" id="KW-0732">Signal</keyword>
<sequence length="915" mass="92895">MSPRKSHAYRPLSMKRRAWLTIGAVVLGGTGAVTVAIANPETGPSQHGPKPRKAEVRSLTFKGTGSEKRELPRTGTEPFSLVGVTWANPDAEIDGKAEVRTRNRETGEWGTWLEVHLDQHLAEKRDAGADLPGMSEPLWVGPSDAVEGRILRADGTSTAGLPKGLELTLVDPGVTAKEARAPGADAQTAAYSAYAAEETTAPVPSDTPTESSPATPAPTGTATAAEPSPASPTASPTTPPTGTPTTAGPSPSPTPTVPTAPPSTVTRPPMTLRAGWGPDKSLATNYSDPEYIDRVQAVFVHHTVDSNNYSCAESPAMVRAIYAYHVTPRPGYEGWKDIGYNFLVDKCGQIFEGREGGTDLPVLGAHTYGFNSYSTGIALLGNFETGRPTQAALDSAARVAAWKLGQYGVSPTGTVTLEAAADTGKYTKGQKATLNTVSGHRDGFATACPGANLYTKLPAIRKFATGAGRNSAIPTTDFNRDGVTDLAVGTPKVASGDGTVTVLPGSTDGPVAGARRTLGQSSPGVPGSSESDDRFGSSSAYGDVNGDGFADLVVGAPGENGTTGQANTGSVTVLYGPGLTSGTSYWTDAATRTASEALGTTVATGDFNADGRSDVFSVAPGQPGRWWAWDSKSGAAKKGYLNTAAYTGAVSYASAASGDFNRDGYADVAVSYRDPSGVGRLLWLKGSSSGLQRAGILSSRGGRSLAAGDINGDGYTDVAVGQPSATESGHTAKGGALTVVFGSSAGLTATGSKTVHQGTSYVAGADETGDEMGASVSIGDVDLDGYGDILAGLPGEDLTRSDIAHSNAGSTLLLRGTATGPTGTNSAVYSQDTSGVSGASEANDRFGSAVSLTDLSGYGRADLAIGASGEDAGNGTVLQLDNSSTSGVVTTSGVYYGTTALGAPAGVAIGKVLHP</sequence>
<keyword evidence="4" id="KW-0325">Glycoprotein</keyword>
<evidence type="ECO:0000256" key="2">
    <source>
        <dbReference type="ARBA" id="ARBA00022729"/>
    </source>
</evidence>
<feature type="region of interest" description="Disordered" evidence="5">
    <location>
        <begin position="503"/>
        <end position="540"/>
    </location>
</feature>
<dbReference type="InterPro" id="IPR013519">
    <property type="entry name" value="Int_alpha_beta-p"/>
</dbReference>
<reference evidence="8 9" key="1">
    <citation type="journal article" date="2019" name="Int. J. Syst. Evol. Microbiol.">
        <title>The Global Catalogue of Microorganisms (GCM) 10K type strain sequencing project: providing services to taxonomists for standard genome sequencing and annotation.</title>
        <authorList>
            <consortium name="The Broad Institute Genomics Platform"/>
            <consortium name="The Broad Institute Genome Sequencing Center for Infectious Disease"/>
            <person name="Wu L."/>
            <person name="Ma J."/>
        </authorList>
    </citation>
    <scope>NUCLEOTIDE SEQUENCE [LARGE SCALE GENOMIC DNA]</scope>
    <source>
        <strain evidence="8 9">JCM 9088</strain>
    </source>
</reference>
<keyword evidence="3" id="KW-0677">Repeat</keyword>
<dbReference type="InterPro" id="IPR036505">
    <property type="entry name" value="Amidase/PGRP_sf"/>
</dbReference>
<evidence type="ECO:0000256" key="3">
    <source>
        <dbReference type="ARBA" id="ARBA00022737"/>
    </source>
</evidence>
<feature type="region of interest" description="Disordered" evidence="5">
    <location>
        <begin position="197"/>
        <end position="279"/>
    </location>
</feature>
<evidence type="ECO:0000256" key="1">
    <source>
        <dbReference type="ARBA" id="ARBA00007553"/>
    </source>
</evidence>
<comment type="similarity">
    <text evidence="1">Belongs to the N-acetylmuramoyl-L-alanine amidase 2 family.</text>
</comment>
<dbReference type="Proteomes" id="UP001500403">
    <property type="component" value="Unassembled WGS sequence"/>
</dbReference>
<dbReference type="SMART" id="SM00644">
    <property type="entry name" value="Ami_2"/>
    <property type="match status" value="1"/>
</dbReference>
<dbReference type="SUPFAM" id="SSF55846">
    <property type="entry name" value="N-acetylmuramoyl-L-alanine amidase-like"/>
    <property type="match status" value="1"/>
</dbReference>
<proteinExistence type="inferred from homology"/>
<keyword evidence="9" id="KW-1185">Reference proteome</keyword>
<name>A0ABN3WKS7_9ACTN</name>
<feature type="domain" description="Peptidoglycan recognition protein family" evidence="7">
    <location>
        <begin position="268"/>
        <end position="422"/>
    </location>
</feature>
<dbReference type="PROSITE" id="PS51470">
    <property type="entry name" value="FG_GAP"/>
    <property type="match status" value="2"/>
</dbReference>